<keyword evidence="2 3" id="KW-0501">Molybdenum cofactor biosynthesis</keyword>
<dbReference type="OrthoDB" id="3197277at2"/>
<comment type="subcellular location">
    <subcellularLocation>
        <location evidence="3">Cytoplasm</location>
    </subcellularLocation>
</comment>
<dbReference type="Gene3D" id="3.40.140.10">
    <property type="entry name" value="Cytidine Deaminase, domain 2"/>
    <property type="match status" value="1"/>
</dbReference>
<dbReference type="Gene3D" id="3.10.20.10">
    <property type="match status" value="1"/>
</dbReference>
<feature type="active site" description="Cysteine persulfide intermediate" evidence="3">
    <location>
        <position position="114"/>
    </location>
</feature>
<keyword evidence="4" id="KW-0808">Transferase</keyword>
<evidence type="ECO:0000256" key="2">
    <source>
        <dbReference type="ARBA" id="ARBA00023150"/>
    </source>
</evidence>
<dbReference type="PANTHER" id="PTHR30592:SF1">
    <property type="entry name" value="SULFUR CARRIER PROTEIN FDHD"/>
    <property type="match status" value="1"/>
</dbReference>
<comment type="function">
    <text evidence="3">Required for formate dehydrogenase (FDH) activity. Acts as a sulfur carrier protein that transfers sulfur from IscS to the molybdenum cofactor prior to its insertion into FDH.</text>
</comment>
<keyword evidence="1 3" id="KW-0963">Cytoplasm</keyword>
<dbReference type="NCBIfam" id="NF001943">
    <property type="entry name" value="PRK00724.1-2"/>
    <property type="match status" value="1"/>
</dbReference>
<comment type="similarity">
    <text evidence="3">Belongs to the FdhD family.</text>
</comment>
<evidence type="ECO:0000313" key="5">
    <source>
        <dbReference type="Proteomes" id="UP000291933"/>
    </source>
</evidence>
<dbReference type="Proteomes" id="UP000291933">
    <property type="component" value="Unassembled WGS sequence"/>
</dbReference>
<dbReference type="RefSeq" id="WP_131170789.1">
    <property type="nucleotide sequence ID" value="NZ_FXTL01000001.1"/>
</dbReference>
<dbReference type="NCBIfam" id="TIGR00129">
    <property type="entry name" value="fdhD_narQ"/>
    <property type="match status" value="1"/>
</dbReference>
<protein>
    <recommendedName>
        <fullName evidence="3">Sulfur carrier protein FdhD</fullName>
    </recommendedName>
</protein>
<name>A0A4Q9KP36_PROTD</name>
<reference evidence="4 5" key="1">
    <citation type="submission" date="2019-01" db="EMBL/GenBank/DDBJ databases">
        <title>Lactibacter flavus gen. nov., sp. nov., a novel bacterium of the family Propionibacteriaceae isolated from raw milk and dairy products.</title>
        <authorList>
            <person name="Huptas C."/>
            <person name="Wenning M."/>
            <person name="Breitenwieser F."/>
            <person name="Doll E."/>
            <person name="Von Neubeck M."/>
            <person name="Busse H.-J."/>
            <person name="Scherer S."/>
        </authorList>
    </citation>
    <scope>NUCLEOTIDE SEQUENCE [LARGE SCALE GENOMIC DNA]</scope>
    <source>
        <strain evidence="4 5">DSM 22130</strain>
    </source>
</reference>
<evidence type="ECO:0000256" key="1">
    <source>
        <dbReference type="ARBA" id="ARBA00022490"/>
    </source>
</evidence>
<dbReference type="EMBL" id="SDMR01000001">
    <property type="protein sequence ID" value="TBT96377.1"/>
    <property type="molecule type" value="Genomic_DNA"/>
</dbReference>
<evidence type="ECO:0000313" key="4">
    <source>
        <dbReference type="EMBL" id="TBT96377.1"/>
    </source>
</evidence>
<dbReference type="InterPro" id="IPR003786">
    <property type="entry name" value="FdhD"/>
</dbReference>
<accession>A0A4Q9KP36</accession>
<dbReference type="AlphaFoldDB" id="A0A4Q9KP36"/>
<gene>
    <name evidence="3 4" type="primary">fdhD</name>
    <name evidence="4" type="ORF">ET996_01615</name>
</gene>
<feature type="binding site" evidence="3">
    <location>
        <begin position="256"/>
        <end position="261"/>
    </location>
    <ligand>
        <name>Mo-bis(molybdopterin guanine dinucleotide)</name>
        <dbReference type="ChEBI" id="CHEBI:60539"/>
    </ligand>
</feature>
<dbReference type="SUPFAM" id="SSF53927">
    <property type="entry name" value="Cytidine deaminase-like"/>
    <property type="match status" value="1"/>
</dbReference>
<dbReference type="PANTHER" id="PTHR30592">
    <property type="entry name" value="FORMATE DEHYDROGENASE"/>
    <property type="match status" value="1"/>
</dbReference>
<dbReference type="PIRSF" id="PIRSF015626">
    <property type="entry name" value="FdhD"/>
    <property type="match status" value="1"/>
</dbReference>
<organism evidence="4 5">
    <name type="scientific">Propioniciclava tarda</name>
    <dbReference type="NCBI Taxonomy" id="433330"/>
    <lineage>
        <taxon>Bacteria</taxon>
        <taxon>Bacillati</taxon>
        <taxon>Actinomycetota</taxon>
        <taxon>Actinomycetes</taxon>
        <taxon>Propionibacteriales</taxon>
        <taxon>Propionibacteriaceae</taxon>
        <taxon>Propioniciclava</taxon>
    </lineage>
</organism>
<dbReference type="InterPro" id="IPR016193">
    <property type="entry name" value="Cytidine_deaminase-like"/>
</dbReference>
<comment type="caution">
    <text evidence="4">The sequence shown here is derived from an EMBL/GenBank/DDBJ whole genome shotgun (WGS) entry which is preliminary data.</text>
</comment>
<dbReference type="GO" id="GO:0005737">
    <property type="term" value="C:cytoplasm"/>
    <property type="evidence" value="ECO:0007669"/>
    <property type="project" value="UniProtKB-SubCell"/>
</dbReference>
<dbReference type="HAMAP" id="MF_00187">
    <property type="entry name" value="FdhD"/>
    <property type="match status" value="1"/>
</dbReference>
<proteinExistence type="inferred from homology"/>
<dbReference type="GO" id="GO:0016783">
    <property type="term" value="F:sulfurtransferase activity"/>
    <property type="evidence" value="ECO:0007669"/>
    <property type="project" value="InterPro"/>
</dbReference>
<dbReference type="GO" id="GO:0006777">
    <property type="term" value="P:Mo-molybdopterin cofactor biosynthetic process"/>
    <property type="evidence" value="ECO:0007669"/>
    <property type="project" value="UniProtKB-UniRule"/>
</dbReference>
<evidence type="ECO:0000256" key="3">
    <source>
        <dbReference type="HAMAP-Rule" id="MF_00187"/>
    </source>
</evidence>
<dbReference type="Pfam" id="PF02634">
    <property type="entry name" value="FdhD-NarQ"/>
    <property type="match status" value="1"/>
</dbReference>
<dbReference type="GO" id="GO:0097163">
    <property type="term" value="F:sulfur carrier activity"/>
    <property type="evidence" value="ECO:0007669"/>
    <property type="project" value="UniProtKB-UniRule"/>
</dbReference>
<sequence length="277" mass="29248">MSGRRIARIRVVTIATDTRTTRPDAVAVEEPLELRVAGSAYTTTMRTPGHDIELAHGLLAAESIIRSAEDVATMRYCAGSVEGENTYNVLDVQLRPGLAVPADRRRHSLTSSACGVCGTASIELLRGRPDFDLDSDATRVTASVISTLPDALRAAQPAFESTGGLHAAGLFTVDGRLLVAREDVGRHNAVDKVVGWALLNGRRPASGTILMVSGRTSFELAQKAVLAGIPILAGISAPSSLAVDVAREFGLTLAGFVRAGRMNVYARDDRITVGSES</sequence>
<keyword evidence="5" id="KW-1185">Reference proteome</keyword>